<dbReference type="InterPro" id="IPR002765">
    <property type="entry name" value="UPF0145_YbjQ-like"/>
</dbReference>
<protein>
    <recommendedName>
        <fullName evidence="2">UPF0145 protein H6A12_05740</fullName>
    </recommendedName>
</protein>
<comment type="similarity">
    <text evidence="1 2">Belongs to the UPF0145 family.</text>
</comment>
<dbReference type="SUPFAM" id="SSF117782">
    <property type="entry name" value="YbjQ-like"/>
    <property type="match status" value="1"/>
</dbReference>
<dbReference type="PANTHER" id="PTHR34068:SF2">
    <property type="entry name" value="UPF0145 PROTEIN SCO3412"/>
    <property type="match status" value="1"/>
</dbReference>
<reference evidence="3" key="2">
    <citation type="journal article" date="2021" name="Sci. Rep.">
        <title>The distribution of antibiotic resistance genes in chicken gut microbiota commensals.</title>
        <authorList>
            <person name="Juricova H."/>
            <person name="Matiasovicova J."/>
            <person name="Kubasova T."/>
            <person name="Cejkova D."/>
            <person name="Rychlik I."/>
        </authorList>
    </citation>
    <scope>NUCLEOTIDE SEQUENCE</scope>
    <source>
        <strain evidence="3">An559</strain>
    </source>
</reference>
<gene>
    <name evidence="3" type="ORF">H6A12_05740</name>
</gene>
<evidence type="ECO:0000256" key="2">
    <source>
        <dbReference type="HAMAP-Rule" id="MF_00338"/>
    </source>
</evidence>
<dbReference type="PANTHER" id="PTHR34068">
    <property type="entry name" value="UPF0145 PROTEIN YBJQ"/>
    <property type="match status" value="1"/>
</dbReference>
<keyword evidence="4" id="KW-1185">Reference proteome</keyword>
<evidence type="ECO:0000313" key="3">
    <source>
        <dbReference type="EMBL" id="MBM6920656.1"/>
    </source>
</evidence>
<evidence type="ECO:0000313" key="4">
    <source>
        <dbReference type="Proteomes" id="UP000774750"/>
    </source>
</evidence>
<dbReference type="InterPro" id="IPR035439">
    <property type="entry name" value="UPF0145_dom_sf"/>
</dbReference>
<dbReference type="Gene3D" id="3.30.110.70">
    <property type="entry name" value="Hypothetical protein apc22750. Chain B"/>
    <property type="match status" value="1"/>
</dbReference>
<dbReference type="HAMAP" id="MF_00338">
    <property type="entry name" value="UPF0145"/>
    <property type="match status" value="1"/>
</dbReference>
<name>A0A938X5M5_9FIRM</name>
<reference evidence="3" key="1">
    <citation type="submission" date="2020-08" db="EMBL/GenBank/DDBJ databases">
        <authorList>
            <person name="Cejkova D."/>
            <person name="Kubasova T."/>
            <person name="Jahodarova E."/>
            <person name="Rychlik I."/>
        </authorList>
    </citation>
    <scope>NUCLEOTIDE SEQUENCE</scope>
    <source>
        <strain evidence="3">An559</strain>
    </source>
</reference>
<accession>A0A938X5M5</accession>
<organism evidence="3 4">
    <name type="scientific">Merdimmobilis hominis</name>
    <dbReference type="NCBI Taxonomy" id="2897707"/>
    <lineage>
        <taxon>Bacteria</taxon>
        <taxon>Bacillati</taxon>
        <taxon>Bacillota</taxon>
        <taxon>Clostridia</taxon>
        <taxon>Eubacteriales</taxon>
        <taxon>Oscillospiraceae</taxon>
        <taxon>Merdimmobilis</taxon>
    </lineage>
</organism>
<sequence length="103" mass="11012">MILVNTDYITGKELEMIGLVKGSTIQSKNIGRDITQSFKTLVGGELKAYTEMMNDARALATKRMAEEAEALGADAVVNIRYASSAVMAGAAEVMAYGTAVKFK</sequence>
<dbReference type="Proteomes" id="UP000774750">
    <property type="component" value="Unassembled WGS sequence"/>
</dbReference>
<dbReference type="Pfam" id="PF01906">
    <property type="entry name" value="YbjQ_1"/>
    <property type="match status" value="1"/>
</dbReference>
<dbReference type="RefSeq" id="WP_204445761.1">
    <property type="nucleotide sequence ID" value="NZ_JACJKY010000007.1"/>
</dbReference>
<proteinExistence type="inferred from homology"/>
<dbReference type="AlphaFoldDB" id="A0A938X5M5"/>
<evidence type="ECO:0000256" key="1">
    <source>
        <dbReference type="ARBA" id="ARBA00010751"/>
    </source>
</evidence>
<comment type="caution">
    <text evidence="3">The sequence shown here is derived from an EMBL/GenBank/DDBJ whole genome shotgun (WGS) entry which is preliminary data.</text>
</comment>
<dbReference type="EMBL" id="JACJKY010000007">
    <property type="protein sequence ID" value="MBM6920656.1"/>
    <property type="molecule type" value="Genomic_DNA"/>
</dbReference>